<reference evidence="1 2" key="1">
    <citation type="submission" date="2019-04" db="EMBL/GenBank/DDBJ databases">
        <title>Lewinella litorea sp. nov., isolated from a marine sand.</title>
        <authorList>
            <person name="Yoon J.-H."/>
        </authorList>
    </citation>
    <scope>NUCLEOTIDE SEQUENCE [LARGE SCALE GENOMIC DNA]</scope>
    <source>
        <strain evidence="1 2">HSMS-39</strain>
    </source>
</reference>
<comment type="caution">
    <text evidence="1">The sequence shown here is derived from an EMBL/GenBank/DDBJ whole genome shotgun (WGS) entry which is preliminary data.</text>
</comment>
<accession>A0A4S4NNG3</accession>
<dbReference type="EMBL" id="SRSF01000001">
    <property type="protein sequence ID" value="THH41392.1"/>
    <property type="molecule type" value="Genomic_DNA"/>
</dbReference>
<dbReference type="Proteomes" id="UP000308528">
    <property type="component" value="Unassembled WGS sequence"/>
</dbReference>
<gene>
    <name evidence="1" type="ORF">E4021_01985</name>
</gene>
<keyword evidence="2" id="KW-1185">Reference proteome</keyword>
<name>A0A4S4NNG3_9BACT</name>
<protein>
    <submittedName>
        <fullName evidence="1">Uncharacterized protein</fullName>
    </submittedName>
</protein>
<organism evidence="1 2">
    <name type="scientific">Neolewinella litorea</name>
    <dbReference type="NCBI Taxonomy" id="2562452"/>
    <lineage>
        <taxon>Bacteria</taxon>
        <taxon>Pseudomonadati</taxon>
        <taxon>Bacteroidota</taxon>
        <taxon>Saprospiria</taxon>
        <taxon>Saprospirales</taxon>
        <taxon>Lewinellaceae</taxon>
        <taxon>Neolewinella</taxon>
    </lineage>
</organism>
<dbReference type="RefSeq" id="WP_136456218.1">
    <property type="nucleotide sequence ID" value="NZ_SRSF01000001.1"/>
</dbReference>
<proteinExistence type="predicted"/>
<dbReference type="OrthoDB" id="5488826at2"/>
<evidence type="ECO:0000313" key="1">
    <source>
        <dbReference type="EMBL" id="THH41392.1"/>
    </source>
</evidence>
<sequence>MRHFFVTILSCCCLLMNCTSDPPPQGAVALQLSDIAFTADGRFLDDAAGPELLIGVDAYSVDYTAEELLQLVERLQVNGGNYLRLNPVYLDSSKVITGLAKAVTRGLIVDTLKADAMAVTVQSVASFNRELLDGNGRVAYPSFSQRALNGLRAVRTVEQKVSFSALRRSNDILGPDNPTGATAAADTSGNFLIYVPTAGRVTFSLPDGRQQPVRRVTVVGHLGTQRSEILRPPYDRRFTLTSNEAKGGWMVIERLE</sequence>
<evidence type="ECO:0000313" key="2">
    <source>
        <dbReference type="Proteomes" id="UP000308528"/>
    </source>
</evidence>
<dbReference type="AlphaFoldDB" id="A0A4S4NNG3"/>